<evidence type="ECO:0000313" key="7">
    <source>
        <dbReference type="EMBL" id="KAF2190742.1"/>
    </source>
</evidence>
<dbReference type="EMBL" id="ML994618">
    <property type="protein sequence ID" value="KAF2190742.1"/>
    <property type="molecule type" value="Genomic_DNA"/>
</dbReference>
<evidence type="ECO:0000256" key="2">
    <source>
        <dbReference type="ARBA" id="ARBA00022692"/>
    </source>
</evidence>
<dbReference type="OrthoDB" id="5421765at2759"/>
<evidence type="ECO:0000256" key="3">
    <source>
        <dbReference type="ARBA" id="ARBA00022989"/>
    </source>
</evidence>
<dbReference type="Proteomes" id="UP000800200">
    <property type="component" value="Unassembled WGS sequence"/>
</dbReference>
<feature type="region of interest" description="Disordered" evidence="5">
    <location>
        <begin position="37"/>
        <end position="107"/>
    </location>
</feature>
<keyword evidence="3 6" id="KW-1133">Transmembrane helix</keyword>
<dbReference type="GO" id="GO:0071944">
    <property type="term" value="C:cell periphery"/>
    <property type="evidence" value="ECO:0007669"/>
    <property type="project" value="UniProtKB-ARBA"/>
</dbReference>
<protein>
    <submittedName>
        <fullName evidence="7">Uncharacterized protein</fullName>
    </submittedName>
</protein>
<evidence type="ECO:0000256" key="1">
    <source>
        <dbReference type="ARBA" id="ARBA00004167"/>
    </source>
</evidence>
<keyword evidence="8" id="KW-1185">Reference proteome</keyword>
<evidence type="ECO:0000256" key="6">
    <source>
        <dbReference type="SAM" id="Phobius"/>
    </source>
</evidence>
<sequence>MVFTCSTGPGGEAHCTDLLEGPIDATNPAATPATSILINPETPTPSFGESPSPGIPTTSQFGNSVDITATISQTTPNSVSQSQTGSAAAASRTSSDGSISSPSQKADGVSKGAAAGIAIATAIVGAAIAFFIAWLLFKRRNRSRGISPYDSTPEFVPISKVDPHVTQTTLVPLATAAANGTKQDLNLADLSHSSNFLAGVLPQTADDTTVSEKTSVLFDQIQLHVENFYRDVHATITPSMESGLARFGTGTESLVELLQGVSRPTVAIKHALMAFVWSIVSPEGGKDAALFPRDVADLSPAYILYKRIAVHLHTSSPSNTHSRKSDICEAAEHFSLTFFPWANPNYNDQEKDEHLVQVISNALDLSIWLYGQSFVYEFFWEGVGMRGMVVAPGLRKLSDAKGRLNGRPQVLLEPVVVPA</sequence>
<dbReference type="GO" id="GO:0016020">
    <property type="term" value="C:membrane"/>
    <property type="evidence" value="ECO:0007669"/>
    <property type="project" value="UniProtKB-SubCell"/>
</dbReference>
<feature type="transmembrane region" description="Helical" evidence="6">
    <location>
        <begin position="113"/>
        <end position="137"/>
    </location>
</feature>
<reference evidence="7" key="1">
    <citation type="journal article" date="2020" name="Stud. Mycol.">
        <title>101 Dothideomycetes genomes: a test case for predicting lifestyles and emergence of pathogens.</title>
        <authorList>
            <person name="Haridas S."/>
            <person name="Albert R."/>
            <person name="Binder M."/>
            <person name="Bloem J."/>
            <person name="Labutti K."/>
            <person name="Salamov A."/>
            <person name="Andreopoulos B."/>
            <person name="Baker S."/>
            <person name="Barry K."/>
            <person name="Bills G."/>
            <person name="Bluhm B."/>
            <person name="Cannon C."/>
            <person name="Castanera R."/>
            <person name="Culley D."/>
            <person name="Daum C."/>
            <person name="Ezra D."/>
            <person name="Gonzalez J."/>
            <person name="Henrissat B."/>
            <person name="Kuo A."/>
            <person name="Liang C."/>
            <person name="Lipzen A."/>
            <person name="Lutzoni F."/>
            <person name="Magnuson J."/>
            <person name="Mondo S."/>
            <person name="Nolan M."/>
            <person name="Ohm R."/>
            <person name="Pangilinan J."/>
            <person name="Park H.-J."/>
            <person name="Ramirez L."/>
            <person name="Alfaro M."/>
            <person name="Sun H."/>
            <person name="Tritt A."/>
            <person name="Yoshinaga Y."/>
            <person name="Zwiers L.-H."/>
            <person name="Turgeon B."/>
            <person name="Goodwin S."/>
            <person name="Spatafora J."/>
            <person name="Crous P."/>
            <person name="Grigoriev I."/>
        </authorList>
    </citation>
    <scope>NUCLEOTIDE SEQUENCE</scope>
    <source>
        <strain evidence="7">CBS 207.26</strain>
    </source>
</reference>
<dbReference type="PANTHER" id="PTHR15549">
    <property type="entry name" value="PAIRED IMMUNOGLOBULIN-LIKE TYPE 2 RECEPTOR"/>
    <property type="match status" value="1"/>
</dbReference>
<dbReference type="InterPro" id="IPR051694">
    <property type="entry name" value="Immunoregulatory_rcpt-like"/>
</dbReference>
<comment type="subcellular location">
    <subcellularLocation>
        <location evidence="1">Membrane</location>
        <topology evidence="1">Single-pass membrane protein</topology>
    </subcellularLocation>
</comment>
<feature type="compositionally biased region" description="Polar residues" evidence="5">
    <location>
        <begin position="44"/>
        <end position="77"/>
    </location>
</feature>
<evidence type="ECO:0000256" key="5">
    <source>
        <dbReference type="SAM" id="MobiDB-lite"/>
    </source>
</evidence>
<accession>A0A6A6EIM3</accession>
<name>A0A6A6EIM3_9PEZI</name>
<keyword evidence="4 6" id="KW-0472">Membrane</keyword>
<gene>
    <name evidence="7" type="ORF">K469DRAFT_733408</name>
</gene>
<organism evidence="7 8">
    <name type="scientific">Zopfia rhizophila CBS 207.26</name>
    <dbReference type="NCBI Taxonomy" id="1314779"/>
    <lineage>
        <taxon>Eukaryota</taxon>
        <taxon>Fungi</taxon>
        <taxon>Dikarya</taxon>
        <taxon>Ascomycota</taxon>
        <taxon>Pezizomycotina</taxon>
        <taxon>Dothideomycetes</taxon>
        <taxon>Dothideomycetes incertae sedis</taxon>
        <taxon>Zopfiaceae</taxon>
        <taxon>Zopfia</taxon>
    </lineage>
</organism>
<proteinExistence type="predicted"/>
<dbReference type="AlphaFoldDB" id="A0A6A6EIM3"/>
<feature type="compositionally biased region" description="Low complexity" evidence="5">
    <location>
        <begin position="78"/>
        <end position="98"/>
    </location>
</feature>
<evidence type="ECO:0000256" key="4">
    <source>
        <dbReference type="ARBA" id="ARBA00023136"/>
    </source>
</evidence>
<keyword evidence="2 6" id="KW-0812">Transmembrane</keyword>
<evidence type="ECO:0000313" key="8">
    <source>
        <dbReference type="Proteomes" id="UP000800200"/>
    </source>
</evidence>